<protein>
    <submittedName>
        <fullName evidence="1">Uncharacterized protein</fullName>
    </submittedName>
</protein>
<name>A0A3P6U7N8_ANISI</name>
<dbReference type="AlphaFoldDB" id="A0A3P6U7N8"/>
<proteinExistence type="predicted"/>
<organism evidence="1 2">
    <name type="scientific">Anisakis simplex</name>
    <name type="common">Herring worm</name>
    <dbReference type="NCBI Taxonomy" id="6269"/>
    <lineage>
        <taxon>Eukaryota</taxon>
        <taxon>Metazoa</taxon>
        <taxon>Ecdysozoa</taxon>
        <taxon>Nematoda</taxon>
        <taxon>Chromadorea</taxon>
        <taxon>Rhabditida</taxon>
        <taxon>Spirurina</taxon>
        <taxon>Ascaridomorpha</taxon>
        <taxon>Ascaridoidea</taxon>
        <taxon>Anisakidae</taxon>
        <taxon>Anisakis</taxon>
        <taxon>Anisakis simplex complex</taxon>
    </lineage>
</organism>
<gene>
    <name evidence="1" type="ORF">ASIM_LOCUS20095</name>
</gene>
<evidence type="ECO:0000313" key="2">
    <source>
        <dbReference type="Proteomes" id="UP000267096"/>
    </source>
</evidence>
<dbReference type="Proteomes" id="UP000267096">
    <property type="component" value="Unassembled WGS sequence"/>
</dbReference>
<reference evidence="1 2" key="1">
    <citation type="submission" date="2018-11" db="EMBL/GenBank/DDBJ databases">
        <authorList>
            <consortium name="Pathogen Informatics"/>
        </authorList>
    </citation>
    <scope>NUCLEOTIDE SEQUENCE [LARGE SCALE GENOMIC DNA]</scope>
</reference>
<sequence>MKTGEELMKYRADRRSRIKRLENACHSERLRSCRAITINHQLQQQCLRWKLNNLKLLKLAKDFRGELDVAHELLETADATIEAQAHPSFRKTMSAGSRTCQLFRNLSDIMDNCGDMNTTTCTSAVLDANDISQDFSTMHF</sequence>
<accession>A0A3P6U7N8</accession>
<keyword evidence="2" id="KW-1185">Reference proteome</keyword>
<dbReference type="EMBL" id="UYRR01038691">
    <property type="protein sequence ID" value="VDK74244.1"/>
    <property type="molecule type" value="Genomic_DNA"/>
</dbReference>
<evidence type="ECO:0000313" key="1">
    <source>
        <dbReference type="EMBL" id="VDK74244.1"/>
    </source>
</evidence>